<dbReference type="STRING" id="1448318.A0A319DTY5"/>
<proteinExistence type="predicted"/>
<dbReference type="Pfam" id="PF00155">
    <property type="entry name" value="Aminotran_1_2"/>
    <property type="match status" value="1"/>
</dbReference>
<dbReference type="InterPro" id="IPR015424">
    <property type="entry name" value="PyrdxlP-dep_Trfase"/>
</dbReference>
<keyword evidence="3" id="KW-0808">Transferase</keyword>
<dbReference type="PANTHER" id="PTHR43795">
    <property type="entry name" value="BIFUNCTIONAL ASPARTATE AMINOTRANSFERASE AND GLUTAMATE/ASPARTATE-PREPHENATE AMINOTRANSFERASE-RELATED"/>
    <property type="match status" value="1"/>
</dbReference>
<organism evidence="3 4">
    <name type="scientific">Aspergillus sclerotiicarbonarius (strain CBS 121057 / IBT 28362)</name>
    <dbReference type="NCBI Taxonomy" id="1448318"/>
    <lineage>
        <taxon>Eukaryota</taxon>
        <taxon>Fungi</taxon>
        <taxon>Dikarya</taxon>
        <taxon>Ascomycota</taxon>
        <taxon>Pezizomycotina</taxon>
        <taxon>Eurotiomycetes</taxon>
        <taxon>Eurotiomycetidae</taxon>
        <taxon>Eurotiales</taxon>
        <taxon>Aspergillaceae</taxon>
        <taxon>Aspergillus</taxon>
        <taxon>Aspergillus subgen. Circumdati</taxon>
    </lineage>
</organism>
<sequence>MNPASQDEAAQTAITRHRLSTRGAHNFAHRDVWGPREKTMANPWSPGNPDGTVILRLAENSLLHEEVAEFIKAQMTVLPIEHLTYSTGPRGSRRLRRAAASFLTEEFQAREPVTADNLFITPGLASAIDAVAWSICDEGDGILIPQPLYNGFNFDTLNRSNARVVGVPYEGIEGFSELEDLFDPDVNQRALEGALRKAQNDGITVRALLISNPHNPLGRCYPPETLREFAAFCGRHRLHFISDEIYAKSVFDNPAMPAPTPFVSTLALDFGDVIDPTLLHVLYGASKDFCANGLRLGFVATKNEGILGAMSSISMFSWASHVIQDAWAAMLDDREWMNNFMAKKTRLMVENYNIVTSFFREHGISYCESNAGLFIWIDLRRLLLPKSSQADHSQLKVTSPEADMYKQREMTTADICAKNGVMIAPGNVYVPEEFGWFRITFTVGKGALQEGLNRFLESLAEVEAETYRVQ</sequence>
<dbReference type="AlphaFoldDB" id="A0A319DTY5"/>
<dbReference type="InterPro" id="IPR015421">
    <property type="entry name" value="PyrdxlP-dep_Trfase_major"/>
</dbReference>
<keyword evidence="4" id="KW-1185">Reference proteome</keyword>
<dbReference type="Gene3D" id="3.40.640.10">
    <property type="entry name" value="Type I PLP-dependent aspartate aminotransferase-like (Major domain)"/>
    <property type="match status" value="1"/>
</dbReference>
<reference evidence="3 4" key="1">
    <citation type="submission" date="2018-02" db="EMBL/GenBank/DDBJ databases">
        <title>The genomes of Aspergillus section Nigri reveals drivers in fungal speciation.</title>
        <authorList>
            <consortium name="DOE Joint Genome Institute"/>
            <person name="Vesth T.C."/>
            <person name="Nybo J."/>
            <person name="Theobald S."/>
            <person name="Brandl J."/>
            <person name="Frisvad J.C."/>
            <person name="Nielsen K.F."/>
            <person name="Lyhne E.K."/>
            <person name="Kogle M.E."/>
            <person name="Kuo A."/>
            <person name="Riley R."/>
            <person name="Clum A."/>
            <person name="Nolan M."/>
            <person name="Lipzen A."/>
            <person name="Salamov A."/>
            <person name="Henrissat B."/>
            <person name="Wiebenga A."/>
            <person name="De vries R.P."/>
            <person name="Grigoriev I.V."/>
            <person name="Mortensen U.H."/>
            <person name="Andersen M.R."/>
            <person name="Baker S.E."/>
        </authorList>
    </citation>
    <scope>NUCLEOTIDE SEQUENCE [LARGE SCALE GENOMIC DNA]</scope>
    <source>
        <strain evidence="3 4">CBS 121057</strain>
    </source>
</reference>
<feature type="domain" description="Aminotransferase class I/classII large" evidence="2">
    <location>
        <begin position="54"/>
        <end position="454"/>
    </location>
</feature>
<evidence type="ECO:0000313" key="3">
    <source>
        <dbReference type="EMBL" id="PYI00840.1"/>
    </source>
</evidence>
<dbReference type="InterPro" id="IPR004839">
    <property type="entry name" value="Aminotransferase_I/II_large"/>
</dbReference>
<dbReference type="PANTHER" id="PTHR43795:SF39">
    <property type="entry name" value="AMINOTRANSFERASE CLASS I_CLASSII DOMAIN-CONTAINING PROTEIN"/>
    <property type="match status" value="1"/>
</dbReference>
<dbReference type="EMBL" id="KZ826433">
    <property type="protein sequence ID" value="PYI00840.1"/>
    <property type="molecule type" value="Genomic_DNA"/>
</dbReference>
<dbReference type="CDD" id="cd00609">
    <property type="entry name" value="AAT_like"/>
    <property type="match status" value="1"/>
</dbReference>
<name>A0A319DTY5_ASPSB</name>
<dbReference type="InterPro" id="IPR050478">
    <property type="entry name" value="Ethylene_sulfur-biosynth"/>
</dbReference>
<dbReference type="Gene3D" id="3.90.1150.10">
    <property type="entry name" value="Aspartate Aminotransferase, domain 1"/>
    <property type="match status" value="1"/>
</dbReference>
<protein>
    <submittedName>
        <fullName evidence="3">PLP-dependent transferase</fullName>
    </submittedName>
</protein>
<dbReference type="Proteomes" id="UP000248423">
    <property type="component" value="Unassembled WGS sequence"/>
</dbReference>
<evidence type="ECO:0000259" key="2">
    <source>
        <dbReference type="Pfam" id="PF00155"/>
    </source>
</evidence>
<dbReference type="OrthoDB" id="7042322at2759"/>
<dbReference type="GO" id="GO:0006520">
    <property type="term" value="P:amino acid metabolic process"/>
    <property type="evidence" value="ECO:0007669"/>
    <property type="project" value="TreeGrafter"/>
</dbReference>
<dbReference type="GO" id="GO:0008483">
    <property type="term" value="F:transaminase activity"/>
    <property type="evidence" value="ECO:0007669"/>
    <property type="project" value="TreeGrafter"/>
</dbReference>
<evidence type="ECO:0000256" key="1">
    <source>
        <dbReference type="ARBA" id="ARBA00022898"/>
    </source>
</evidence>
<dbReference type="VEuPathDB" id="FungiDB:BO78DRAFT_391575"/>
<evidence type="ECO:0000313" key="4">
    <source>
        <dbReference type="Proteomes" id="UP000248423"/>
    </source>
</evidence>
<gene>
    <name evidence="3" type="ORF">BO78DRAFT_391575</name>
</gene>
<keyword evidence="1" id="KW-0663">Pyridoxal phosphate</keyword>
<dbReference type="GO" id="GO:0030170">
    <property type="term" value="F:pyridoxal phosphate binding"/>
    <property type="evidence" value="ECO:0007669"/>
    <property type="project" value="InterPro"/>
</dbReference>
<dbReference type="InterPro" id="IPR015422">
    <property type="entry name" value="PyrdxlP-dep_Trfase_small"/>
</dbReference>
<dbReference type="SUPFAM" id="SSF53383">
    <property type="entry name" value="PLP-dependent transferases"/>
    <property type="match status" value="1"/>
</dbReference>
<dbReference type="PRINTS" id="PR00753">
    <property type="entry name" value="ACCSYNTHASE"/>
</dbReference>
<accession>A0A319DTY5</accession>